<keyword evidence="1" id="KW-0812">Transmembrane</keyword>
<sequence>MITYTALAVAIFSVLILFFYSRGRSPWKLLVAYSSITVKVLVLLIFLELLFEIRYLSEIILIFLFLNSGGTIIAAYFLGVKDNK</sequence>
<evidence type="ECO:0008006" key="4">
    <source>
        <dbReference type="Google" id="ProtNLM"/>
    </source>
</evidence>
<evidence type="ECO:0000256" key="1">
    <source>
        <dbReference type="SAM" id="Phobius"/>
    </source>
</evidence>
<gene>
    <name evidence="2" type="ORF">IX53_02035</name>
</gene>
<dbReference type="Proteomes" id="UP000035159">
    <property type="component" value="Chromosome"/>
</dbReference>
<accession>A0A0G2ZB30</accession>
<proteinExistence type="predicted"/>
<keyword evidence="3" id="KW-1185">Reference proteome</keyword>
<dbReference type="OrthoDB" id="48424at2"/>
<reference evidence="2 3" key="1">
    <citation type="submission" date="2015-04" db="EMBL/GenBank/DDBJ databases">
        <title>Complete Genome Sequence of Kosmotoga pacifica SLHLJ1.</title>
        <authorList>
            <person name="Jiang L.J."/>
            <person name="Shao Z.Z."/>
            <person name="Jebbar M."/>
        </authorList>
    </citation>
    <scope>NUCLEOTIDE SEQUENCE [LARGE SCALE GENOMIC DNA]</scope>
    <source>
        <strain evidence="2 3">SLHLJ1</strain>
    </source>
</reference>
<dbReference type="EMBL" id="CP011232">
    <property type="protein sequence ID" value="AKI96799.1"/>
    <property type="molecule type" value="Genomic_DNA"/>
</dbReference>
<protein>
    <recommendedName>
        <fullName evidence="4">Cation:proton antiporter</fullName>
    </recommendedName>
</protein>
<evidence type="ECO:0000313" key="2">
    <source>
        <dbReference type="EMBL" id="AKI96799.1"/>
    </source>
</evidence>
<dbReference type="AlphaFoldDB" id="A0A0G2ZB30"/>
<evidence type="ECO:0000313" key="3">
    <source>
        <dbReference type="Proteomes" id="UP000035159"/>
    </source>
</evidence>
<keyword evidence="1" id="KW-1133">Transmembrane helix</keyword>
<feature type="transmembrane region" description="Helical" evidence="1">
    <location>
        <begin position="6"/>
        <end position="23"/>
    </location>
</feature>
<dbReference type="RefSeq" id="WP_047753934.1">
    <property type="nucleotide sequence ID" value="NZ_CAJUHA010000004.1"/>
</dbReference>
<name>A0A0G2ZB30_9BACT</name>
<dbReference type="STRING" id="1330330.IX53_02035"/>
<dbReference type="PATRIC" id="fig|1330330.3.peg.417"/>
<feature type="transmembrane region" description="Helical" evidence="1">
    <location>
        <begin position="30"/>
        <end position="47"/>
    </location>
</feature>
<feature type="transmembrane region" description="Helical" evidence="1">
    <location>
        <begin position="59"/>
        <end position="78"/>
    </location>
</feature>
<organism evidence="2 3">
    <name type="scientific">Kosmotoga pacifica</name>
    <dbReference type="NCBI Taxonomy" id="1330330"/>
    <lineage>
        <taxon>Bacteria</taxon>
        <taxon>Thermotogati</taxon>
        <taxon>Thermotogota</taxon>
        <taxon>Thermotogae</taxon>
        <taxon>Kosmotogales</taxon>
        <taxon>Kosmotogaceae</taxon>
        <taxon>Kosmotoga</taxon>
    </lineage>
</organism>
<dbReference type="KEGG" id="kpf:IX53_02035"/>
<keyword evidence="1" id="KW-0472">Membrane</keyword>